<comment type="pathway">
    <text evidence="5 6">Amino-acid degradation; L-kynurenine degradation; L-alanine and anthranilate from L-kynurenine: step 1/1.</text>
</comment>
<keyword evidence="2 5" id="KW-0662">Pyridine nucleotide biosynthesis</keyword>
<dbReference type="InterPro" id="IPR015422">
    <property type="entry name" value="PyrdxlP-dep_Trfase_small"/>
</dbReference>
<dbReference type="GO" id="GO:0016740">
    <property type="term" value="F:transferase activity"/>
    <property type="evidence" value="ECO:0007669"/>
    <property type="project" value="UniProtKB-KW"/>
</dbReference>
<dbReference type="PANTHER" id="PTHR14084:SF2">
    <property type="entry name" value="KYNURENINASE 2"/>
    <property type="match status" value="1"/>
</dbReference>
<accession>A0A1Y2A5R5</accession>
<comment type="pathway">
    <text evidence="5 6">Cofactor biosynthesis; NAD(+) biosynthesis; quinolinate from L-kynurenine: step 2/3.</text>
</comment>
<evidence type="ECO:0000256" key="1">
    <source>
        <dbReference type="ARBA" id="ARBA00022490"/>
    </source>
</evidence>
<dbReference type="PIRSF" id="PIRSF038800">
    <property type="entry name" value="KYNU"/>
    <property type="match status" value="1"/>
</dbReference>
<dbReference type="GO" id="GO:0034354">
    <property type="term" value="P:'de novo' NAD+ biosynthetic process from L-tryptophan"/>
    <property type="evidence" value="ECO:0007669"/>
    <property type="project" value="UniProtKB-UniRule"/>
</dbReference>
<dbReference type="Pfam" id="PF00266">
    <property type="entry name" value="Aminotran_5"/>
    <property type="match status" value="1"/>
</dbReference>
<feature type="binding site" evidence="5">
    <location>
        <position position="150"/>
    </location>
    <ligand>
        <name>pyridoxal 5'-phosphate</name>
        <dbReference type="ChEBI" id="CHEBI:597326"/>
    </ligand>
</feature>
<dbReference type="GO" id="GO:0019441">
    <property type="term" value="P:L-tryptophan catabolic process to kynurenine"/>
    <property type="evidence" value="ECO:0007669"/>
    <property type="project" value="TreeGrafter"/>
</dbReference>
<dbReference type="InterPro" id="IPR010111">
    <property type="entry name" value="Kynureninase"/>
</dbReference>
<feature type="modified residue" description="N6-(pyridoxal phosphate)lysine" evidence="5">
    <location>
        <position position="287"/>
    </location>
</feature>
<feature type="domain" description="Aminotransferase class V" evidence="7">
    <location>
        <begin position="199"/>
        <end position="294"/>
    </location>
</feature>
<keyword evidence="8" id="KW-0808">Transferase</keyword>
<dbReference type="SUPFAM" id="SSF53383">
    <property type="entry name" value="PLP-dependent transferases"/>
    <property type="match status" value="1"/>
</dbReference>
<feature type="binding site" evidence="5">
    <location>
        <position position="261"/>
    </location>
    <ligand>
        <name>pyridoxal 5'-phosphate</name>
        <dbReference type="ChEBI" id="CHEBI:597326"/>
    </ligand>
</feature>
<comment type="caution">
    <text evidence="8">The sequence shown here is derived from an EMBL/GenBank/DDBJ whole genome shotgun (WGS) entry which is preliminary data.</text>
</comment>
<dbReference type="GO" id="GO:0019805">
    <property type="term" value="P:quinolinate biosynthetic process"/>
    <property type="evidence" value="ECO:0007669"/>
    <property type="project" value="UniProtKB-UniRule"/>
</dbReference>
<dbReference type="InterPro" id="IPR015424">
    <property type="entry name" value="PyrdxlP-dep_Trfase"/>
</dbReference>
<dbReference type="PANTHER" id="PTHR14084">
    <property type="entry name" value="KYNURENINASE"/>
    <property type="match status" value="1"/>
</dbReference>
<dbReference type="GO" id="GO:0043420">
    <property type="term" value="P:anthranilate metabolic process"/>
    <property type="evidence" value="ECO:0007669"/>
    <property type="project" value="UniProtKB-UniRule"/>
</dbReference>
<evidence type="ECO:0000313" key="8">
    <source>
        <dbReference type="EMBL" id="ORY17861.1"/>
    </source>
</evidence>
<dbReference type="HAMAP" id="MF_01970">
    <property type="entry name" value="Kynureninase"/>
    <property type="match status" value="1"/>
</dbReference>
<dbReference type="Gene3D" id="3.40.640.10">
    <property type="entry name" value="Type I PLP-dependent aspartate aminotransferase-like (Major domain)"/>
    <property type="match status" value="1"/>
</dbReference>
<comment type="cofactor">
    <cofactor evidence="5 6">
        <name>pyridoxal 5'-phosphate</name>
        <dbReference type="ChEBI" id="CHEBI:597326"/>
    </cofactor>
</comment>
<feature type="binding site" evidence="5">
    <location>
        <position position="149"/>
    </location>
    <ligand>
        <name>pyridoxal 5'-phosphate</name>
        <dbReference type="ChEBI" id="CHEBI:597326"/>
    </ligand>
</feature>
<name>A0A1Y2A5R5_9PLEO</name>
<comment type="caution">
    <text evidence="5">Lacks conserved residue(s) required for the propagation of feature annotation.</text>
</comment>
<dbReference type="GO" id="GO:0097053">
    <property type="term" value="P:L-kynurenine catabolic process"/>
    <property type="evidence" value="ECO:0007669"/>
    <property type="project" value="UniProtKB-UniRule"/>
</dbReference>
<dbReference type="EMBL" id="MCFA01000010">
    <property type="protein sequence ID" value="ORY17861.1"/>
    <property type="molecule type" value="Genomic_DNA"/>
</dbReference>
<reference evidence="8 9" key="1">
    <citation type="submission" date="2016-07" db="EMBL/GenBank/DDBJ databases">
        <title>Pervasive Adenine N6-methylation of Active Genes in Fungi.</title>
        <authorList>
            <consortium name="DOE Joint Genome Institute"/>
            <person name="Mondo S.J."/>
            <person name="Dannebaum R.O."/>
            <person name="Kuo R.C."/>
            <person name="Labutti K."/>
            <person name="Haridas S."/>
            <person name="Kuo A."/>
            <person name="Salamov A."/>
            <person name="Ahrendt S.R."/>
            <person name="Lipzen A."/>
            <person name="Sullivan W."/>
            <person name="Andreopoulos W.B."/>
            <person name="Clum A."/>
            <person name="Lindquist E."/>
            <person name="Daum C."/>
            <person name="Ramamoorthy G.K."/>
            <person name="Gryganskyi A."/>
            <person name="Culley D."/>
            <person name="Magnuson J.K."/>
            <person name="James T.Y."/>
            <person name="O'Malley M.A."/>
            <person name="Stajich J.E."/>
            <person name="Spatafora J.W."/>
            <person name="Visel A."/>
            <person name="Grigoriev I.V."/>
        </authorList>
    </citation>
    <scope>NUCLEOTIDE SEQUENCE [LARGE SCALE GENOMIC DNA]</scope>
    <source>
        <strain evidence="8 9">CBS 115471</strain>
    </source>
</reference>
<comment type="subcellular location">
    <subcellularLocation>
        <location evidence="5 6">Cytoplasm</location>
    </subcellularLocation>
</comment>
<dbReference type="UniPathway" id="UPA00253">
    <property type="reaction ID" value="UER00329"/>
</dbReference>
<keyword evidence="3 5" id="KW-0378">Hydrolase</keyword>
<dbReference type="OrthoDB" id="5978656at2759"/>
<protein>
    <recommendedName>
        <fullName evidence="5 6">Kynureninase</fullName>
        <ecNumber evidence="5 6">3.7.1.3</ecNumber>
    </recommendedName>
    <alternativeName>
        <fullName evidence="5">Biosynthesis of nicotinic acid protein 5</fullName>
    </alternativeName>
    <alternativeName>
        <fullName evidence="5">L-kynurenine hydrolase</fullName>
    </alternativeName>
</protein>
<proteinExistence type="inferred from homology"/>
<organism evidence="8 9">
    <name type="scientific">Clohesyomyces aquaticus</name>
    <dbReference type="NCBI Taxonomy" id="1231657"/>
    <lineage>
        <taxon>Eukaryota</taxon>
        <taxon>Fungi</taxon>
        <taxon>Dikarya</taxon>
        <taxon>Ascomycota</taxon>
        <taxon>Pezizomycotina</taxon>
        <taxon>Dothideomycetes</taxon>
        <taxon>Pleosporomycetidae</taxon>
        <taxon>Pleosporales</taxon>
        <taxon>Lindgomycetaceae</taxon>
        <taxon>Clohesyomyces</taxon>
    </lineage>
</organism>
<evidence type="ECO:0000259" key="7">
    <source>
        <dbReference type="Pfam" id="PF00266"/>
    </source>
</evidence>
<gene>
    <name evidence="5" type="primary">BNA5</name>
    <name evidence="8" type="ORF">BCR34DRAFT_10600</name>
</gene>
<keyword evidence="1 5" id="KW-0963">Cytoplasm</keyword>
<keyword evidence="4 5" id="KW-0663">Pyridoxal phosphate</keyword>
<evidence type="ECO:0000256" key="6">
    <source>
        <dbReference type="PIRNR" id="PIRNR038800"/>
    </source>
</evidence>
<comment type="similarity">
    <text evidence="5 6">Belongs to the kynureninase family.</text>
</comment>
<comment type="catalytic activity">
    <reaction evidence="5 6">
        <text>L-kynurenine + H2O = anthranilate + L-alanine + H(+)</text>
        <dbReference type="Rhea" id="RHEA:16813"/>
        <dbReference type="ChEBI" id="CHEBI:15377"/>
        <dbReference type="ChEBI" id="CHEBI:15378"/>
        <dbReference type="ChEBI" id="CHEBI:16567"/>
        <dbReference type="ChEBI" id="CHEBI:57959"/>
        <dbReference type="ChEBI" id="CHEBI:57972"/>
        <dbReference type="EC" id="3.7.1.3"/>
    </reaction>
</comment>
<evidence type="ECO:0000313" key="9">
    <source>
        <dbReference type="Proteomes" id="UP000193144"/>
    </source>
</evidence>
<feature type="binding site" evidence="5">
    <location>
        <begin position="177"/>
        <end position="180"/>
    </location>
    <ligand>
        <name>pyridoxal 5'-phosphate</name>
        <dbReference type="ChEBI" id="CHEBI:597326"/>
    </ligand>
</feature>
<keyword evidence="9" id="KW-1185">Reference proteome</keyword>
<dbReference type="EC" id="3.7.1.3" evidence="5 6"/>
<dbReference type="NCBIfam" id="TIGR01814">
    <property type="entry name" value="kynureninase"/>
    <property type="match status" value="1"/>
</dbReference>
<evidence type="ECO:0000256" key="5">
    <source>
        <dbReference type="HAMAP-Rule" id="MF_03017"/>
    </source>
</evidence>
<dbReference type="GO" id="GO:0030170">
    <property type="term" value="F:pyridoxal phosphate binding"/>
    <property type="evidence" value="ECO:0007669"/>
    <property type="project" value="UniProtKB-UniRule"/>
</dbReference>
<dbReference type="InterPro" id="IPR000192">
    <property type="entry name" value="Aminotrans_V_dom"/>
</dbReference>
<dbReference type="Pfam" id="PF22580">
    <property type="entry name" value="KYNU_C"/>
    <property type="match status" value="1"/>
</dbReference>
<evidence type="ECO:0000256" key="4">
    <source>
        <dbReference type="ARBA" id="ARBA00022898"/>
    </source>
</evidence>
<feature type="binding site" evidence="5">
    <location>
        <position position="317"/>
    </location>
    <ligand>
        <name>pyridoxal 5'-phosphate</name>
        <dbReference type="ChEBI" id="CHEBI:597326"/>
    </ligand>
</feature>
<dbReference type="FunFam" id="3.40.640.10:FF:000031">
    <property type="entry name" value="Kynureninase"/>
    <property type="match status" value="1"/>
</dbReference>
<dbReference type="AlphaFoldDB" id="A0A1Y2A5R5"/>
<dbReference type="STRING" id="1231657.A0A1Y2A5R5"/>
<dbReference type="GO" id="GO:0030429">
    <property type="term" value="F:kynureninase activity"/>
    <property type="evidence" value="ECO:0007669"/>
    <property type="project" value="UniProtKB-UniRule"/>
</dbReference>
<comment type="catalytic activity">
    <reaction evidence="6">
        <text>3-hydroxy-L-kynurenine + H2O = 3-hydroxyanthranilate + L-alanine + H(+)</text>
        <dbReference type="Rhea" id="RHEA:25143"/>
        <dbReference type="ChEBI" id="CHEBI:15377"/>
        <dbReference type="ChEBI" id="CHEBI:15378"/>
        <dbReference type="ChEBI" id="CHEBI:36559"/>
        <dbReference type="ChEBI" id="CHEBI:57972"/>
        <dbReference type="ChEBI" id="CHEBI:58125"/>
        <dbReference type="EC" id="3.7.1.3"/>
    </reaction>
</comment>
<dbReference type="InterPro" id="IPR015421">
    <property type="entry name" value="PyrdxlP-dep_Trfase_major"/>
</dbReference>
<evidence type="ECO:0000256" key="3">
    <source>
        <dbReference type="ARBA" id="ARBA00022801"/>
    </source>
</evidence>
<evidence type="ECO:0000256" key="2">
    <source>
        <dbReference type="ARBA" id="ARBA00022642"/>
    </source>
</evidence>
<feature type="binding site" evidence="5">
    <location>
        <position position="264"/>
    </location>
    <ligand>
        <name>pyridoxal 5'-phosphate</name>
        <dbReference type="ChEBI" id="CHEBI:597326"/>
    </ligand>
</feature>
<sequence>MDVKNAIQQLRQGQKPDWPANSDSLAFAQTLDDNNDILKTFRDDYVVPTKAQLQRKSLKDDAKTSAPVSSTEDESIYLCGNSLGLQPKAVGEYLAAYLKTWGSIGVGGHFTHLEDSPLTPYQDLAADCARKMSEIVGAAPEEIVAMNTLTINLHLMMATFYKPSGRKNKILCEWRPFPSDWYAIESQIQWHGLNPKECMVTVEPDSGYLITTSNILSLIDKHVDTLSLILLPGIQYWSGQLLDIQTITAHARSRGITIGWDLAHAAGNVELSLHDWDVDFACWCTYKYMNAGAGAIAGAFVHSRHGDNDHGRGLKGWYGHDKKSRFLMDNKFVPTPGAQGWQCSNPSVVDLTCLSGALSVFTKTSMQDLRSKSVLLTAYAEHLLNQVASRCSDPEAPPFSIITPKDPRWRGTQLSVLLKEELLEDVSEALEMGGVVCDKRKPGIVRVAPVPLYNTFEDVWRFLRVFEKALTPVAQP</sequence>
<feature type="binding site" evidence="5">
    <location>
        <position position="286"/>
    </location>
    <ligand>
        <name>pyridoxal 5'-phosphate</name>
        <dbReference type="ChEBI" id="CHEBI:597326"/>
    </ligand>
</feature>
<dbReference type="UniPathway" id="UPA00334">
    <property type="reaction ID" value="UER00455"/>
</dbReference>
<comment type="subunit">
    <text evidence="5 6">Homodimer.</text>
</comment>
<dbReference type="GO" id="GO:0005737">
    <property type="term" value="C:cytoplasm"/>
    <property type="evidence" value="ECO:0007669"/>
    <property type="project" value="UniProtKB-SubCell"/>
</dbReference>
<dbReference type="Gene3D" id="3.90.1150.10">
    <property type="entry name" value="Aspartate Aminotransferase, domain 1"/>
    <property type="match status" value="1"/>
</dbReference>
<comment type="function">
    <text evidence="5 6">Catalyzes the cleavage of L-kynurenine (L-Kyn) and L-3-hydroxykynurenine (L-3OHKyn) into anthranilic acid (AA) and 3-hydroxyanthranilic acid (3-OHAA), respectively.</text>
</comment>
<feature type="binding site" evidence="5">
    <location>
        <position position="345"/>
    </location>
    <ligand>
        <name>pyridoxal 5'-phosphate</name>
        <dbReference type="ChEBI" id="CHEBI:597326"/>
    </ligand>
</feature>
<dbReference type="Proteomes" id="UP000193144">
    <property type="component" value="Unassembled WGS sequence"/>
</dbReference>